<dbReference type="Gene3D" id="2.130.10.30">
    <property type="entry name" value="Regulator of chromosome condensation 1/beta-lactamase-inhibitor protein II"/>
    <property type="match status" value="4"/>
</dbReference>
<evidence type="ECO:0000256" key="1">
    <source>
        <dbReference type="ARBA" id="ARBA00022737"/>
    </source>
</evidence>
<organism evidence="4 5">
    <name type="scientific">Candidatus Southlakia epibionticum</name>
    <dbReference type="NCBI Taxonomy" id="3043284"/>
    <lineage>
        <taxon>Bacteria</taxon>
        <taxon>Candidatus Saccharimonadota</taxon>
        <taxon>Candidatus Saccharimonadia</taxon>
        <taxon>Candidatus Saccharimonadales</taxon>
        <taxon>Candidatus Saccharimonadaceae</taxon>
        <taxon>Candidatus Southlakia</taxon>
    </lineage>
</organism>
<dbReference type="SUPFAM" id="SSF81296">
    <property type="entry name" value="E set domains"/>
    <property type="match status" value="1"/>
</dbReference>
<dbReference type="InterPro" id="IPR058923">
    <property type="entry name" value="RCC1-like_dom"/>
</dbReference>
<dbReference type="PROSITE" id="PS50012">
    <property type="entry name" value="RCC1_3"/>
    <property type="match status" value="13"/>
</dbReference>
<dbReference type="EMBL" id="CP124550">
    <property type="protein sequence ID" value="WIO46240.1"/>
    <property type="molecule type" value="Genomic_DNA"/>
</dbReference>
<evidence type="ECO:0000313" key="4">
    <source>
        <dbReference type="EMBL" id="WIO46240.1"/>
    </source>
</evidence>
<evidence type="ECO:0000313" key="5">
    <source>
        <dbReference type="Proteomes" id="UP001177295"/>
    </source>
</evidence>
<evidence type="ECO:0000256" key="2">
    <source>
        <dbReference type="SAM" id="Phobius"/>
    </source>
</evidence>
<dbReference type="SUPFAM" id="SSF50985">
    <property type="entry name" value="RCC1/BLIP-II"/>
    <property type="match status" value="3"/>
</dbReference>
<keyword evidence="5" id="KW-1185">Reference proteome</keyword>
<keyword evidence="2" id="KW-0472">Membrane</keyword>
<dbReference type="SMART" id="SM00060">
    <property type="entry name" value="FN3"/>
    <property type="match status" value="2"/>
</dbReference>
<dbReference type="Gene3D" id="2.60.40.10">
    <property type="entry name" value="Immunoglobulins"/>
    <property type="match status" value="3"/>
</dbReference>
<evidence type="ECO:0000259" key="3">
    <source>
        <dbReference type="PROSITE" id="PS50853"/>
    </source>
</evidence>
<dbReference type="CDD" id="cd00063">
    <property type="entry name" value="FN3"/>
    <property type="match status" value="2"/>
</dbReference>
<dbReference type="PRINTS" id="PR00633">
    <property type="entry name" value="RCCNDNSATION"/>
</dbReference>
<dbReference type="Pfam" id="PF25390">
    <property type="entry name" value="WD40_RLD"/>
    <property type="match status" value="2"/>
</dbReference>
<proteinExistence type="predicted"/>
<dbReference type="PANTHER" id="PTHR22870:SF408">
    <property type="entry name" value="OS09G0560450 PROTEIN"/>
    <property type="match status" value="1"/>
</dbReference>
<dbReference type="InterPro" id="IPR000408">
    <property type="entry name" value="Reg_chr_condens"/>
</dbReference>
<dbReference type="InterPro" id="IPR036116">
    <property type="entry name" value="FN3_sf"/>
</dbReference>
<dbReference type="InterPro" id="IPR003961">
    <property type="entry name" value="FN3_dom"/>
</dbReference>
<dbReference type="InterPro" id="IPR013783">
    <property type="entry name" value="Ig-like_fold"/>
</dbReference>
<keyword evidence="2" id="KW-0812">Transmembrane</keyword>
<feature type="domain" description="Fibronectin type-III" evidence="3">
    <location>
        <begin position="1034"/>
        <end position="1133"/>
    </location>
</feature>
<protein>
    <submittedName>
        <fullName evidence="4">Fibronectin type-III domain-containing protein</fullName>
    </submittedName>
</protein>
<feature type="domain" description="Fibronectin type-III" evidence="3">
    <location>
        <begin position="452"/>
        <end position="549"/>
    </location>
</feature>
<dbReference type="SUPFAM" id="SSF49265">
    <property type="entry name" value="Fibronectin type III"/>
    <property type="match status" value="1"/>
</dbReference>
<gene>
    <name evidence="4" type="ORF">SEML1_0628</name>
</gene>
<keyword evidence="1" id="KW-0677">Repeat</keyword>
<dbReference type="PROSITE" id="PS00626">
    <property type="entry name" value="RCC1_2"/>
    <property type="match status" value="4"/>
</dbReference>
<dbReference type="InterPro" id="IPR009091">
    <property type="entry name" value="RCC1/BLIP-II"/>
</dbReference>
<sequence>MRKIHAILEALYWRDVTSLYIKPTWQRRLPAVGVGVAMFTVLAFGIVRLMDGFLVSALAVRAVQVSGGSYHSLALSSSGAVYAWGWNGSGQLGNGTTADSHIPVAVKVVGTPMAGKNITQISAGGSFNDGHSLARASDGTVYAWGRGVYGQLGNGTTTDSNVPVAVKTVGTPMAAKTITQISAGAGHSLALASDGTVYAWGQNTYGQLGNNVTTNSSSPVAVQTTGTPMAGKSIVNIAAGGYHSLALADDGTVYAWGYNPTGQLGNGATVDSRTPVAVKATGTPMAGKNIIKIAAGVHNSLALASDGTVYTWGRGEFGQLGNGTTTDSNIPVAVKTVGTPMASKTIIGISGGPAYMLAVDSNGKVYGWGRNANGQLGSLSHTDSSVPVASQIPAGKSIIQVSAGGWDGSHSLALTHDNIVYGRGRNSNGQLGNNSTSDSLAAVVAQLNLMDTPSTPTQVVVEPGNAKATISWQSPVVTGGKSIVGYVLRYRTIGAVDWTTVDVAATVTSHAITGLTNDQIYQTQVAAKTATGTGDFSSIVLATPHAKPTITNVSPAIGPVAGGQNVTITGTNFMPKGKKIVQTANGSGYSLALASDGTVYAWGQNNYGQLGNGTTTDSNVPVAVKTVGTPMEGKKIIQVSTKVWYSLALASDGTVYAWGLNGSGQLGDGTITHSSTPVAVKTIGTPMEGKTIVGIAAGASHSLALASDGKIYVWGGNAYGQFGNGVTTTSSVVPVAVKTVGTPMDNKKIIQIHAGYYHSLALASDGTVYAWGQNTYGQLGNNTMINANAPVSVQTIGTPMAGKIIIQLAAGNSQSVALASDGTIYAWGWNMYGQLGNGTTVDTRIPVAVKVTGTPMAGKVIAQVAASNAHTLAVASDGTVYDWGWNQYGQLGNNTTTNSSVPVAVQTTGTPMVGKVISQVTSGGSANSLALASDGTMYTWGWGQHGQLGNGTIGTDAKTPLAVSTTPPSALAPSAPKVTFDGIEATNVTIVNSTTITATTPAHAAGLVDVAIDLGDGDELYKAVKTSSYRYATVPDVPTNLATAPLDNAVRLTWTAPANNGGTPITDYVIQYSADGGITWSTYSHIASTSTTVTIPFLTPTTYTFRVAAVNAIGMGAYSATATGQIRYITLSAPTSVDIAVTPAGGTKMSSKSANVLVATNAATGYKLSLSTQNANRNLTNGSQTIMPTAGTQTAPATLSGSAWGYRVNGIGNFGSTTTAENNVASSAYTWAGVPDHTAPHVIRTTAIANPTAETTTVWYGVSATGSQQSGIYTATVTYTAINN</sequence>
<dbReference type="PRINTS" id="PR00014">
    <property type="entry name" value="FNTYPEIII"/>
</dbReference>
<dbReference type="PANTHER" id="PTHR22870">
    <property type="entry name" value="REGULATOR OF CHROMOSOME CONDENSATION"/>
    <property type="match status" value="1"/>
</dbReference>
<dbReference type="InterPro" id="IPR051210">
    <property type="entry name" value="Ub_ligase/GEF_domain"/>
</dbReference>
<dbReference type="CDD" id="cd00603">
    <property type="entry name" value="IPT_PCSR"/>
    <property type="match status" value="1"/>
</dbReference>
<feature type="transmembrane region" description="Helical" evidence="2">
    <location>
        <begin position="29"/>
        <end position="50"/>
    </location>
</feature>
<dbReference type="InterPro" id="IPR014756">
    <property type="entry name" value="Ig_E-set"/>
</dbReference>
<dbReference type="InterPro" id="IPR002909">
    <property type="entry name" value="IPT_dom"/>
</dbReference>
<keyword evidence="2" id="KW-1133">Transmembrane helix</keyword>
<dbReference type="PROSITE" id="PS50853">
    <property type="entry name" value="FN3"/>
    <property type="match status" value="2"/>
</dbReference>
<dbReference type="Pfam" id="PF00041">
    <property type="entry name" value="fn3"/>
    <property type="match status" value="2"/>
</dbReference>
<dbReference type="Pfam" id="PF00415">
    <property type="entry name" value="RCC1"/>
    <property type="match status" value="1"/>
</dbReference>
<reference evidence="4 5" key="1">
    <citation type="journal article" date="2023" name="Cell">
        <title>Genetic manipulation of Patescibacteria provides mechanistic insights into microbial dark matter and the epibiotic lifestyle.</title>
        <authorList>
            <person name="Wang Y."/>
            <person name="Gallagher L.A."/>
            <person name="Andrade P.A."/>
            <person name="Liu A."/>
            <person name="Humphreys I.R."/>
            <person name="Turkarslan S."/>
            <person name="Cutler K.J."/>
            <person name="Arrieta-Ortiz M.L."/>
            <person name="Li Y."/>
            <person name="Radey M.C."/>
            <person name="McLean J.S."/>
            <person name="Cong Q."/>
            <person name="Baker D."/>
            <person name="Baliga N.S."/>
            <person name="Peterson S.B."/>
            <person name="Mougous J.D."/>
        </authorList>
    </citation>
    <scope>NUCLEOTIDE SEQUENCE [LARGE SCALE GENOMIC DNA]</scope>
    <source>
        <strain evidence="4 5">ML1</strain>
    </source>
</reference>
<accession>A0ABY8WVB7</accession>
<dbReference type="Proteomes" id="UP001177295">
    <property type="component" value="Chromosome"/>
</dbReference>
<dbReference type="Pfam" id="PF01833">
    <property type="entry name" value="TIG"/>
    <property type="match status" value="1"/>
</dbReference>
<name>A0ABY8WVB7_9BACT</name>